<keyword evidence="3" id="KW-1185">Reference proteome</keyword>
<dbReference type="Gene3D" id="3.40.630.30">
    <property type="match status" value="1"/>
</dbReference>
<dbReference type="Proteomes" id="UP000800093">
    <property type="component" value="Unassembled WGS sequence"/>
</dbReference>
<dbReference type="CDD" id="cd04301">
    <property type="entry name" value="NAT_SF"/>
    <property type="match status" value="1"/>
</dbReference>
<dbReference type="OrthoDB" id="196847at2759"/>
<accession>A0A9P4JXC2</accession>
<name>A0A9P4JXC2_9PLEO</name>
<feature type="domain" description="N-acetyltransferase" evidence="1">
    <location>
        <begin position="131"/>
        <end position="270"/>
    </location>
</feature>
<sequence length="270" mass="31177">MTDTPSKSRRPRFEPHELILSEVADDDLLSIVPFPASAIQAPSIVNAWQAEGYYAAFGQDWFDRIEPLNLRPSDHSLPKRRFAERMKPWIREPHTRWTKITLSSQSADFDPSNPNRVIGHAGWLLPARTQHEVVNFWRKDASDELNWRQKMGWSKEYEDELWSHVNLEVYQDQGFIVWDRNRKANVGGIPHWHLAPLWVHPAFQGRGVASVLLKDGIELAEKTDERPVMYLEAMPDARVVYRHFGYVGIKAHGSNVMIRNPPLGIEILDS</sequence>
<gene>
    <name evidence="2" type="ORF">CC78DRAFT_538004</name>
</gene>
<dbReference type="PANTHER" id="PTHR42791">
    <property type="entry name" value="GNAT FAMILY ACETYLTRANSFERASE"/>
    <property type="match status" value="1"/>
</dbReference>
<dbReference type="SUPFAM" id="SSF55729">
    <property type="entry name" value="Acyl-CoA N-acyltransferases (Nat)"/>
    <property type="match status" value="1"/>
</dbReference>
<comment type="caution">
    <text evidence="2">The sequence shown here is derived from an EMBL/GenBank/DDBJ whole genome shotgun (WGS) entry which is preliminary data.</text>
</comment>
<evidence type="ECO:0000313" key="3">
    <source>
        <dbReference type="Proteomes" id="UP000800093"/>
    </source>
</evidence>
<dbReference type="InterPro" id="IPR000182">
    <property type="entry name" value="GNAT_dom"/>
</dbReference>
<dbReference type="Pfam" id="PF00583">
    <property type="entry name" value="Acetyltransf_1"/>
    <property type="match status" value="1"/>
</dbReference>
<dbReference type="AlphaFoldDB" id="A0A9P4JXC2"/>
<organism evidence="2 3">
    <name type="scientific">Lojkania enalia</name>
    <dbReference type="NCBI Taxonomy" id="147567"/>
    <lineage>
        <taxon>Eukaryota</taxon>
        <taxon>Fungi</taxon>
        <taxon>Dikarya</taxon>
        <taxon>Ascomycota</taxon>
        <taxon>Pezizomycotina</taxon>
        <taxon>Dothideomycetes</taxon>
        <taxon>Pleosporomycetidae</taxon>
        <taxon>Pleosporales</taxon>
        <taxon>Pleosporales incertae sedis</taxon>
        <taxon>Lojkania</taxon>
    </lineage>
</organism>
<dbReference type="EMBL" id="ML986778">
    <property type="protein sequence ID" value="KAF2258156.1"/>
    <property type="molecule type" value="Genomic_DNA"/>
</dbReference>
<reference evidence="3" key="1">
    <citation type="journal article" date="2020" name="Stud. Mycol.">
        <title>101 Dothideomycetes genomes: A test case for predicting lifestyles and emergence of pathogens.</title>
        <authorList>
            <person name="Haridas S."/>
            <person name="Albert R."/>
            <person name="Binder M."/>
            <person name="Bloem J."/>
            <person name="LaButti K."/>
            <person name="Salamov A."/>
            <person name="Andreopoulos B."/>
            <person name="Baker S."/>
            <person name="Barry K."/>
            <person name="Bills G."/>
            <person name="Bluhm B."/>
            <person name="Cannon C."/>
            <person name="Castanera R."/>
            <person name="Culley D."/>
            <person name="Daum C."/>
            <person name="Ezra D."/>
            <person name="Gonzalez J."/>
            <person name="Henrissat B."/>
            <person name="Kuo A."/>
            <person name="Liang C."/>
            <person name="Lipzen A."/>
            <person name="Lutzoni F."/>
            <person name="Magnuson J."/>
            <person name="Mondo S."/>
            <person name="Nolan M."/>
            <person name="Ohm R."/>
            <person name="Pangilinan J."/>
            <person name="Park H.-J."/>
            <person name="Ramirez L."/>
            <person name="Alfaro M."/>
            <person name="Sun H."/>
            <person name="Tritt A."/>
            <person name="Yoshinaga Y."/>
            <person name="Zwiers L.-H."/>
            <person name="Turgeon B."/>
            <person name="Goodwin S."/>
            <person name="Spatafora J."/>
            <person name="Crous P."/>
            <person name="Grigoriev I."/>
        </authorList>
    </citation>
    <scope>NUCLEOTIDE SEQUENCE [LARGE SCALE GENOMIC DNA]</scope>
    <source>
        <strain evidence="3">CBS 304.66</strain>
    </source>
</reference>
<evidence type="ECO:0000259" key="1">
    <source>
        <dbReference type="PROSITE" id="PS51186"/>
    </source>
</evidence>
<dbReference type="PANTHER" id="PTHR42791:SF2">
    <property type="entry name" value="N-ACETYLTRANSFERASE DOMAIN-CONTAINING PROTEIN"/>
    <property type="match status" value="1"/>
</dbReference>
<protein>
    <recommendedName>
        <fullName evidence="1">N-acetyltransferase domain-containing protein</fullName>
    </recommendedName>
</protein>
<dbReference type="PROSITE" id="PS51186">
    <property type="entry name" value="GNAT"/>
    <property type="match status" value="1"/>
</dbReference>
<dbReference type="InterPro" id="IPR052523">
    <property type="entry name" value="Trichothecene_AcTrans"/>
</dbReference>
<dbReference type="InterPro" id="IPR016181">
    <property type="entry name" value="Acyl_CoA_acyltransferase"/>
</dbReference>
<evidence type="ECO:0000313" key="2">
    <source>
        <dbReference type="EMBL" id="KAF2258156.1"/>
    </source>
</evidence>
<proteinExistence type="predicted"/>
<dbReference type="GO" id="GO:0016747">
    <property type="term" value="F:acyltransferase activity, transferring groups other than amino-acyl groups"/>
    <property type="evidence" value="ECO:0007669"/>
    <property type="project" value="InterPro"/>
</dbReference>